<organism evidence="2 3">
    <name type="scientific">Eleusine coracana subsp. coracana</name>
    <dbReference type="NCBI Taxonomy" id="191504"/>
    <lineage>
        <taxon>Eukaryota</taxon>
        <taxon>Viridiplantae</taxon>
        <taxon>Streptophyta</taxon>
        <taxon>Embryophyta</taxon>
        <taxon>Tracheophyta</taxon>
        <taxon>Spermatophyta</taxon>
        <taxon>Magnoliopsida</taxon>
        <taxon>Liliopsida</taxon>
        <taxon>Poales</taxon>
        <taxon>Poaceae</taxon>
        <taxon>PACMAD clade</taxon>
        <taxon>Chloridoideae</taxon>
        <taxon>Cynodonteae</taxon>
        <taxon>Eleusininae</taxon>
        <taxon>Eleusine</taxon>
    </lineage>
</organism>
<dbReference type="GO" id="GO:0080043">
    <property type="term" value="F:quercetin 3-O-glucosyltransferase activity"/>
    <property type="evidence" value="ECO:0007669"/>
    <property type="project" value="TreeGrafter"/>
</dbReference>
<dbReference type="EMBL" id="BQKI01000084">
    <property type="protein sequence ID" value="GJN32549.1"/>
    <property type="molecule type" value="Genomic_DNA"/>
</dbReference>
<dbReference type="AlphaFoldDB" id="A0AAV5FA70"/>
<comment type="caution">
    <text evidence="2">The sequence shown here is derived from an EMBL/GenBank/DDBJ whole genome shotgun (WGS) entry which is preliminary data.</text>
</comment>
<comment type="similarity">
    <text evidence="1">Belongs to the UDP-glycosyltransferase family.</text>
</comment>
<dbReference type="SUPFAM" id="SSF53756">
    <property type="entry name" value="UDP-Glycosyltransferase/glycogen phosphorylase"/>
    <property type="match status" value="1"/>
</dbReference>
<name>A0AAV5FA70_ELECO</name>
<protein>
    <submittedName>
        <fullName evidence="2">Uncharacterized protein</fullName>
    </submittedName>
</protein>
<evidence type="ECO:0000256" key="1">
    <source>
        <dbReference type="ARBA" id="ARBA00009995"/>
    </source>
</evidence>
<dbReference type="PANTHER" id="PTHR11926:SF774">
    <property type="entry name" value="UDP-GLYCOSYLTRANSFERASE 85A1-RELATED"/>
    <property type="match status" value="1"/>
</dbReference>
<reference evidence="2" key="1">
    <citation type="journal article" date="2018" name="DNA Res.">
        <title>Multiple hybrid de novo genome assembly of finger millet, an orphan allotetraploid crop.</title>
        <authorList>
            <person name="Hatakeyama M."/>
            <person name="Aluri S."/>
            <person name="Balachadran M.T."/>
            <person name="Sivarajan S.R."/>
            <person name="Patrignani A."/>
            <person name="Gruter S."/>
            <person name="Poveda L."/>
            <person name="Shimizu-Inatsugi R."/>
            <person name="Baeten J."/>
            <person name="Francoijs K.J."/>
            <person name="Nataraja K.N."/>
            <person name="Reddy Y.A.N."/>
            <person name="Phadnis S."/>
            <person name="Ravikumar R.L."/>
            <person name="Schlapbach R."/>
            <person name="Sreeman S.M."/>
            <person name="Shimizu K.K."/>
        </authorList>
    </citation>
    <scope>NUCLEOTIDE SEQUENCE</scope>
</reference>
<dbReference type="PANTHER" id="PTHR11926">
    <property type="entry name" value="GLUCOSYL/GLUCURONOSYL TRANSFERASES"/>
    <property type="match status" value="1"/>
</dbReference>
<dbReference type="GO" id="GO:0080044">
    <property type="term" value="F:quercetin 7-O-glucosyltransferase activity"/>
    <property type="evidence" value="ECO:0007669"/>
    <property type="project" value="TreeGrafter"/>
</dbReference>
<dbReference type="Gene3D" id="3.40.50.2000">
    <property type="entry name" value="Glycogen Phosphorylase B"/>
    <property type="match status" value="1"/>
</dbReference>
<dbReference type="Proteomes" id="UP001054889">
    <property type="component" value="Unassembled WGS sequence"/>
</dbReference>
<gene>
    <name evidence="2" type="primary">gb21063</name>
    <name evidence="2" type="ORF">PR202_gb21063</name>
</gene>
<accession>A0AAV5FA70</accession>
<evidence type="ECO:0000313" key="2">
    <source>
        <dbReference type="EMBL" id="GJN32549.1"/>
    </source>
</evidence>
<proteinExistence type="inferred from homology"/>
<evidence type="ECO:0000313" key="3">
    <source>
        <dbReference type="Proteomes" id="UP001054889"/>
    </source>
</evidence>
<sequence length="172" mass="18075">MVSAAAGGGACGKKPHAVCLPFPVQGDITAMLQLAKLLHARGFHITFVNTEYNQRRFLRSRGPHALHGVAGFTFASIPDGLPPSSDNNVDATQDTEALCQSTSTTCLPHLLALLAGISDPTNSGVPPVTCLVADGFMSFAYEAARQIGVPCAALWTFNASALITHHCIFISI</sequence>
<keyword evidence="3" id="KW-1185">Reference proteome</keyword>
<reference evidence="2" key="2">
    <citation type="submission" date="2021-12" db="EMBL/GenBank/DDBJ databases">
        <title>Resequencing data analysis of finger millet.</title>
        <authorList>
            <person name="Hatakeyama M."/>
            <person name="Aluri S."/>
            <person name="Balachadran M.T."/>
            <person name="Sivarajan S.R."/>
            <person name="Poveda L."/>
            <person name="Shimizu-Inatsugi R."/>
            <person name="Schlapbach R."/>
            <person name="Sreeman S.M."/>
            <person name="Shimizu K.K."/>
        </authorList>
    </citation>
    <scope>NUCLEOTIDE SEQUENCE</scope>
</reference>